<dbReference type="Proteomes" id="UP000814353">
    <property type="component" value="Unassembled WGS sequence"/>
</dbReference>
<dbReference type="Proteomes" id="UP000518091">
    <property type="component" value="Unassembled WGS sequence"/>
</dbReference>
<accession>A0A7V9W3U1</accession>
<proteinExistence type="predicted"/>
<dbReference type="EMBL" id="JACEFT010000026">
    <property type="protein sequence ID" value="MBA2780541.1"/>
    <property type="molecule type" value="Genomic_DNA"/>
</dbReference>
<dbReference type="InterPro" id="IPR027417">
    <property type="entry name" value="P-loop_NTPase"/>
</dbReference>
<name>A0A7V9W3U1_9GAMM</name>
<dbReference type="Gene3D" id="3.40.50.300">
    <property type="entry name" value="P-loop containing nucleotide triphosphate hydrolases"/>
    <property type="match status" value="1"/>
</dbReference>
<keyword evidence="4" id="KW-1185">Reference proteome</keyword>
<keyword evidence="1" id="KW-0547">Nucleotide-binding</keyword>
<evidence type="ECO:0000313" key="1">
    <source>
        <dbReference type="EMBL" id="MBA2780541.1"/>
    </source>
</evidence>
<reference evidence="1 3" key="2">
    <citation type="submission" date="2020-07" db="EMBL/GenBank/DDBJ databases">
        <title>Identification of Halomonas strains.</title>
        <authorList>
            <person name="Xiao Z."/>
            <person name="Shen J."/>
        </authorList>
    </citation>
    <scope>NUCLEOTIDE SEQUENCE [LARGE SCALE GENOMIC DNA]</scope>
    <source>
        <strain evidence="1 3">DSM 17331</strain>
    </source>
</reference>
<dbReference type="GO" id="GO:0005524">
    <property type="term" value="F:ATP binding"/>
    <property type="evidence" value="ECO:0007669"/>
    <property type="project" value="UniProtKB-KW"/>
</dbReference>
<evidence type="ECO:0000313" key="2">
    <source>
        <dbReference type="EMBL" id="MCG6663461.1"/>
    </source>
</evidence>
<evidence type="ECO:0000313" key="4">
    <source>
        <dbReference type="Proteomes" id="UP000814353"/>
    </source>
</evidence>
<dbReference type="AlphaFoldDB" id="A0A7V9W3U1"/>
<protein>
    <submittedName>
        <fullName evidence="1">ATP-binding protein</fullName>
    </submittedName>
</protein>
<dbReference type="RefSeq" id="WP_181516100.1">
    <property type="nucleotide sequence ID" value="NZ_JABFUB010000022.1"/>
</dbReference>
<gene>
    <name evidence="1" type="ORF">H1D44_16760</name>
    <name evidence="2" type="ORF">HOP48_18175</name>
</gene>
<reference evidence="2 4" key="1">
    <citation type="submission" date="2020-05" db="EMBL/GenBank/DDBJ databases">
        <title>Comparative genomic analysis of denitrifying bacteria from Halomonas genus.</title>
        <authorList>
            <person name="Wang L."/>
            <person name="Shao Z."/>
        </authorList>
    </citation>
    <scope>NUCLEOTIDE SEQUENCE [LARGE SCALE GENOMIC DNA]</scope>
    <source>
        <strain evidence="2 4">DSM 17331</strain>
    </source>
</reference>
<organism evidence="1 3">
    <name type="scientific">Billgrantia kenyensis</name>
    <dbReference type="NCBI Taxonomy" id="321266"/>
    <lineage>
        <taxon>Bacteria</taxon>
        <taxon>Pseudomonadati</taxon>
        <taxon>Pseudomonadota</taxon>
        <taxon>Gammaproteobacteria</taxon>
        <taxon>Oceanospirillales</taxon>
        <taxon>Halomonadaceae</taxon>
        <taxon>Billgrantia</taxon>
    </lineage>
</organism>
<comment type="caution">
    <text evidence="1">The sequence shown here is derived from an EMBL/GenBank/DDBJ whole genome shotgun (WGS) entry which is preliminary data.</text>
</comment>
<evidence type="ECO:0000313" key="3">
    <source>
        <dbReference type="Proteomes" id="UP000518091"/>
    </source>
</evidence>
<dbReference type="EMBL" id="JABFUB010000022">
    <property type="protein sequence ID" value="MCG6663461.1"/>
    <property type="molecule type" value="Genomic_DNA"/>
</dbReference>
<keyword evidence="1" id="KW-0067">ATP-binding</keyword>
<dbReference type="SUPFAM" id="SSF52540">
    <property type="entry name" value="P-loop containing nucleoside triphosphate hydrolases"/>
    <property type="match status" value="1"/>
</dbReference>
<sequence>MRIREIFTPGRFPVWTYIDDHLKDKEDQLRDTIEDGSMLVSISGPSKSGKTVFVENVLGKENLIQVTGAGVKTPSDLWLRVFDIIGTPIEKSSNTSSTKSGAIGGKAGGEGGVLVAKAKGEVSASASYGTSQAESETAAVDFLQLLIRELAGTDFVVFIDDFHYIEQSTQSDLAEQIKEAIRQGVKFICASVPYHSDDVIRSNPDLRGRFFSIDFDYWNSDFLKRIAYKGFDKANIVYRNGLVDHLAEEAAGSPQLMQYLCLNACLEKGIRDVPDSPADLTYEKEFFEEICRRTVASTDYSSIATKMLDGPKTRGSDRKIYISKFGWQGDVYRLLLKALSVDPPRLNFRYQPLVDRISSLCEGASPSGSSITNACFHTANIANDSANDNVVEWDGDNDVFDIRDPYLLFFLRWSEIADG</sequence>